<dbReference type="EMBL" id="EAAA01000957">
    <property type="status" value="NOT_ANNOTATED_CDS"/>
    <property type="molecule type" value="Genomic_DNA"/>
</dbReference>
<protein>
    <submittedName>
        <fullName evidence="7">Uncharacterized protein</fullName>
    </submittedName>
</protein>
<sequence length="226" mass="24058">MGKKDKEDEANESTGAHHLMYGLNDVPPWYLCITFGLQHLLLSVGGIVGMPLLLAPKLCMGNDDIGNQGRAYVIGTLFVVSGISTIIQTTFGNRLPILQGSSFAFFAPILSSLALPHNKCPDPLPPGSFNSTTTLYNDTDGSIVDGEELWMRRVRETQGSMAVAALFEVILGMTGTVGLMMRLIGPVTIAPTIALIGLDLFASAPFHASTNWATAIFTSTALIVSS</sequence>
<name>H2XUL3_CIOIN</name>
<feature type="transmembrane region" description="Helical" evidence="6">
    <location>
        <begin position="71"/>
        <end position="91"/>
    </location>
</feature>
<comment type="similarity">
    <text evidence="2">Belongs to the nucleobase:cation symporter-2 (NCS2) (TC 2.A.40) family.</text>
</comment>
<dbReference type="InterPro" id="IPR006043">
    <property type="entry name" value="NCS2"/>
</dbReference>
<proteinExistence type="inferred from homology"/>
<evidence type="ECO:0000256" key="6">
    <source>
        <dbReference type="SAM" id="Phobius"/>
    </source>
</evidence>
<comment type="subcellular location">
    <subcellularLocation>
        <location evidence="1">Membrane</location>
        <topology evidence="1">Multi-pass membrane protein</topology>
    </subcellularLocation>
</comment>
<keyword evidence="5 6" id="KW-0472">Membrane</keyword>
<evidence type="ECO:0000256" key="5">
    <source>
        <dbReference type="ARBA" id="ARBA00023136"/>
    </source>
</evidence>
<evidence type="ECO:0000256" key="1">
    <source>
        <dbReference type="ARBA" id="ARBA00004141"/>
    </source>
</evidence>
<reference evidence="7" key="3">
    <citation type="submission" date="2025-08" db="UniProtKB">
        <authorList>
            <consortium name="Ensembl"/>
        </authorList>
    </citation>
    <scope>IDENTIFICATION</scope>
</reference>
<evidence type="ECO:0000256" key="2">
    <source>
        <dbReference type="ARBA" id="ARBA00008821"/>
    </source>
</evidence>
<dbReference type="InParanoid" id="H2XUL3"/>
<dbReference type="GO" id="GO:0022857">
    <property type="term" value="F:transmembrane transporter activity"/>
    <property type="evidence" value="ECO:0007669"/>
    <property type="project" value="InterPro"/>
</dbReference>
<dbReference type="PANTHER" id="PTHR11119">
    <property type="entry name" value="XANTHINE-URACIL / VITAMIN C PERMEASE FAMILY MEMBER"/>
    <property type="match status" value="1"/>
</dbReference>
<dbReference type="GeneTree" id="ENSGT00950000182953"/>
<dbReference type="OMA" id="HASTNWA"/>
<evidence type="ECO:0000313" key="8">
    <source>
        <dbReference type="Proteomes" id="UP000008144"/>
    </source>
</evidence>
<keyword evidence="8" id="KW-1185">Reference proteome</keyword>
<keyword evidence="4 6" id="KW-1133">Transmembrane helix</keyword>
<dbReference type="AlphaFoldDB" id="H2XUL3"/>
<evidence type="ECO:0000256" key="4">
    <source>
        <dbReference type="ARBA" id="ARBA00022989"/>
    </source>
</evidence>
<dbReference type="GO" id="GO:0016020">
    <property type="term" value="C:membrane"/>
    <property type="evidence" value="ECO:0007669"/>
    <property type="project" value="UniProtKB-SubCell"/>
</dbReference>
<dbReference type="STRING" id="7719.ENSCINP00000033347"/>
<dbReference type="Pfam" id="PF00860">
    <property type="entry name" value="Xan_ur_permease"/>
    <property type="match status" value="1"/>
</dbReference>
<feature type="transmembrane region" description="Helical" evidence="6">
    <location>
        <begin position="161"/>
        <end position="184"/>
    </location>
</feature>
<reference evidence="7" key="2">
    <citation type="journal article" date="2008" name="Genome Biol.">
        <title>Improved genome assembly and evidence-based global gene model set for the chordate Ciona intestinalis: new insight into intron and operon populations.</title>
        <authorList>
            <person name="Satou Y."/>
            <person name="Mineta K."/>
            <person name="Ogasawara M."/>
            <person name="Sasakura Y."/>
            <person name="Shoguchi E."/>
            <person name="Ueno K."/>
            <person name="Yamada L."/>
            <person name="Matsumoto J."/>
            <person name="Wasserscheid J."/>
            <person name="Dewar K."/>
            <person name="Wiley G.B."/>
            <person name="Macmil S.L."/>
            <person name="Roe B.A."/>
            <person name="Zeller R.W."/>
            <person name="Hastings K.E."/>
            <person name="Lemaire P."/>
            <person name="Lindquist E."/>
            <person name="Endo T."/>
            <person name="Hotta K."/>
            <person name="Inaba K."/>
        </authorList>
    </citation>
    <scope>NUCLEOTIDE SEQUENCE [LARGE SCALE GENOMIC DNA]</scope>
    <source>
        <strain evidence="7">wild type</strain>
    </source>
</reference>
<dbReference type="Proteomes" id="UP000008144">
    <property type="component" value="Chromosome 12"/>
</dbReference>
<accession>H2XUL3</accession>
<evidence type="ECO:0000256" key="3">
    <source>
        <dbReference type="ARBA" id="ARBA00022692"/>
    </source>
</evidence>
<reference evidence="7" key="4">
    <citation type="submission" date="2025-09" db="UniProtKB">
        <authorList>
            <consortium name="Ensembl"/>
        </authorList>
    </citation>
    <scope>IDENTIFICATION</scope>
</reference>
<feature type="transmembrane region" description="Helical" evidence="6">
    <location>
        <begin position="28"/>
        <end position="50"/>
    </location>
</feature>
<keyword evidence="3 6" id="KW-0812">Transmembrane</keyword>
<evidence type="ECO:0000313" key="7">
    <source>
        <dbReference type="Ensembl" id="ENSCINP00000033347.1"/>
    </source>
</evidence>
<dbReference type="HOGENOM" id="CLU_106977_0_0_1"/>
<reference evidence="8" key="1">
    <citation type="journal article" date="2002" name="Science">
        <title>The draft genome of Ciona intestinalis: insights into chordate and vertebrate origins.</title>
        <authorList>
            <person name="Dehal P."/>
            <person name="Satou Y."/>
            <person name="Campbell R.K."/>
            <person name="Chapman J."/>
            <person name="Degnan B."/>
            <person name="De Tomaso A."/>
            <person name="Davidson B."/>
            <person name="Di Gregorio A."/>
            <person name="Gelpke M."/>
            <person name="Goodstein D.M."/>
            <person name="Harafuji N."/>
            <person name="Hastings K.E."/>
            <person name="Ho I."/>
            <person name="Hotta K."/>
            <person name="Huang W."/>
            <person name="Kawashima T."/>
            <person name="Lemaire P."/>
            <person name="Martinez D."/>
            <person name="Meinertzhagen I.A."/>
            <person name="Necula S."/>
            <person name="Nonaka M."/>
            <person name="Putnam N."/>
            <person name="Rash S."/>
            <person name="Saiga H."/>
            <person name="Satake M."/>
            <person name="Terry A."/>
            <person name="Yamada L."/>
            <person name="Wang H.G."/>
            <person name="Awazu S."/>
            <person name="Azumi K."/>
            <person name="Boore J."/>
            <person name="Branno M."/>
            <person name="Chin-Bow S."/>
            <person name="DeSantis R."/>
            <person name="Doyle S."/>
            <person name="Francino P."/>
            <person name="Keys D.N."/>
            <person name="Haga S."/>
            <person name="Hayashi H."/>
            <person name="Hino K."/>
            <person name="Imai K.S."/>
            <person name="Inaba K."/>
            <person name="Kano S."/>
            <person name="Kobayashi K."/>
            <person name="Kobayashi M."/>
            <person name="Lee B.I."/>
            <person name="Makabe K.W."/>
            <person name="Manohar C."/>
            <person name="Matassi G."/>
            <person name="Medina M."/>
            <person name="Mochizuki Y."/>
            <person name="Mount S."/>
            <person name="Morishita T."/>
            <person name="Miura S."/>
            <person name="Nakayama A."/>
            <person name="Nishizaka S."/>
            <person name="Nomoto H."/>
            <person name="Ohta F."/>
            <person name="Oishi K."/>
            <person name="Rigoutsos I."/>
            <person name="Sano M."/>
            <person name="Sasaki A."/>
            <person name="Sasakura Y."/>
            <person name="Shoguchi E."/>
            <person name="Shin-i T."/>
            <person name="Spagnuolo A."/>
            <person name="Stainier D."/>
            <person name="Suzuki M.M."/>
            <person name="Tassy O."/>
            <person name="Takatori N."/>
            <person name="Tokuoka M."/>
            <person name="Yagi K."/>
            <person name="Yoshizaki F."/>
            <person name="Wada S."/>
            <person name="Zhang C."/>
            <person name="Hyatt P.D."/>
            <person name="Larimer F."/>
            <person name="Detter C."/>
            <person name="Doggett N."/>
            <person name="Glavina T."/>
            <person name="Hawkins T."/>
            <person name="Richardson P."/>
            <person name="Lucas S."/>
            <person name="Kohara Y."/>
            <person name="Levine M."/>
            <person name="Satoh N."/>
            <person name="Rokhsar D.S."/>
        </authorList>
    </citation>
    <scope>NUCLEOTIDE SEQUENCE [LARGE SCALE GENOMIC DNA]</scope>
</reference>
<dbReference type="Ensembl" id="ENSCINT00000032314.1">
    <property type="protein sequence ID" value="ENSCINP00000033347.1"/>
    <property type="gene ID" value="ENSCING00000022754.1"/>
</dbReference>
<organism evidence="7 8">
    <name type="scientific">Ciona intestinalis</name>
    <name type="common">Transparent sea squirt</name>
    <name type="synonym">Ascidia intestinalis</name>
    <dbReference type="NCBI Taxonomy" id="7719"/>
    <lineage>
        <taxon>Eukaryota</taxon>
        <taxon>Metazoa</taxon>
        <taxon>Chordata</taxon>
        <taxon>Tunicata</taxon>
        <taxon>Ascidiacea</taxon>
        <taxon>Phlebobranchia</taxon>
        <taxon>Cionidae</taxon>
        <taxon>Ciona</taxon>
    </lineage>
</organism>